<evidence type="ECO:0000313" key="2">
    <source>
        <dbReference type="EMBL" id="TKB48326.1"/>
    </source>
</evidence>
<comment type="caution">
    <text evidence="2">The sequence shown here is derived from an EMBL/GenBank/DDBJ whole genome shotgun (WGS) entry which is preliminary data.</text>
</comment>
<evidence type="ECO:0000256" key="1">
    <source>
        <dbReference type="SAM" id="SignalP"/>
    </source>
</evidence>
<organism evidence="2 3">
    <name type="scientific">Ferrimonas sediminicola</name>
    <dbReference type="NCBI Taxonomy" id="2569538"/>
    <lineage>
        <taxon>Bacteria</taxon>
        <taxon>Pseudomonadati</taxon>
        <taxon>Pseudomonadota</taxon>
        <taxon>Gammaproteobacteria</taxon>
        <taxon>Alteromonadales</taxon>
        <taxon>Ferrimonadaceae</taxon>
        <taxon>Ferrimonas</taxon>
    </lineage>
</organism>
<dbReference type="AlphaFoldDB" id="A0A4U1BCD3"/>
<keyword evidence="3" id="KW-1185">Reference proteome</keyword>
<dbReference type="RefSeq" id="WP_136853797.1">
    <property type="nucleotide sequence ID" value="NZ_SWCI01000008.1"/>
</dbReference>
<name>A0A4U1BCD3_9GAMM</name>
<keyword evidence="1" id="KW-0732">Signal</keyword>
<protein>
    <submittedName>
        <fullName evidence="2">Uncharacterized protein</fullName>
    </submittedName>
</protein>
<sequence length="131" mass="13401">MKSTLLTAAVIVAGIAGAGAVMINQGQATSPELSAADQQQWAGLVQCAAYYQIASDAISGMNAPQMQAVGQRLQQSALTAEERAAALGGAEPAKAAIAQAREEQLATLPDPGSLGPLMVKYKSRCQSLMQG</sequence>
<feature type="chain" id="PRO_5020393050" evidence="1">
    <location>
        <begin position="19"/>
        <end position="131"/>
    </location>
</feature>
<evidence type="ECO:0000313" key="3">
    <source>
        <dbReference type="Proteomes" id="UP000305674"/>
    </source>
</evidence>
<dbReference type="Proteomes" id="UP000305674">
    <property type="component" value="Unassembled WGS sequence"/>
</dbReference>
<proteinExistence type="predicted"/>
<dbReference type="OrthoDB" id="6990245at2"/>
<reference evidence="2 3" key="1">
    <citation type="submission" date="2019-04" db="EMBL/GenBank/DDBJ databases">
        <authorList>
            <person name="Hwang J.C."/>
        </authorList>
    </citation>
    <scope>NUCLEOTIDE SEQUENCE [LARGE SCALE GENOMIC DNA]</scope>
    <source>
        <strain evidence="2 3">IMCC35001</strain>
    </source>
</reference>
<dbReference type="EMBL" id="SWCI01000008">
    <property type="protein sequence ID" value="TKB48326.1"/>
    <property type="molecule type" value="Genomic_DNA"/>
</dbReference>
<gene>
    <name evidence="2" type="ORF">FCL40_13325</name>
</gene>
<accession>A0A4U1BCD3</accession>
<feature type="signal peptide" evidence="1">
    <location>
        <begin position="1"/>
        <end position="18"/>
    </location>
</feature>